<evidence type="ECO:0000313" key="3">
    <source>
        <dbReference type="Proteomes" id="UP000076632"/>
    </source>
</evidence>
<dbReference type="OrthoDB" id="4072826at2759"/>
<accession>A0A165FVC7</accession>
<dbReference type="PROSITE" id="PS51186">
    <property type="entry name" value="GNAT"/>
    <property type="match status" value="1"/>
</dbReference>
<dbReference type="PANTHER" id="PTHR43792">
    <property type="entry name" value="GNAT FAMILY, PUTATIVE (AFU_ORTHOLOGUE AFUA_3G00765)-RELATED-RELATED"/>
    <property type="match status" value="1"/>
</dbReference>
<gene>
    <name evidence="2" type="ORF">L228DRAFT_249242</name>
</gene>
<dbReference type="Proteomes" id="UP000076632">
    <property type="component" value="Unassembled WGS sequence"/>
</dbReference>
<organism evidence="2 3">
    <name type="scientific">Xylona heveae (strain CBS 132557 / TC161)</name>
    <dbReference type="NCBI Taxonomy" id="1328760"/>
    <lineage>
        <taxon>Eukaryota</taxon>
        <taxon>Fungi</taxon>
        <taxon>Dikarya</taxon>
        <taxon>Ascomycota</taxon>
        <taxon>Pezizomycotina</taxon>
        <taxon>Xylonomycetes</taxon>
        <taxon>Xylonales</taxon>
        <taxon>Xylonaceae</taxon>
        <taxon>Xylona</taxon>
    </lineage>
</organism>
<reference evidence="2 3" key="1">
    <citation type="journal article" date="2016" name="Fungal Biol.">
        <title>The genome of Xylona heveae provides a window into fungal endophytism.</title>
        <authorList>
            <person name="Gazis R."/>
            <person name="Kuo A."/>
            <person name="Riley R."/>
            <person name="LaButti K."/>
            <person name="Lipzen A."/>
            <person name="Lin J."/>
            <person name="Amirebrahimi M."/>
            <person name="Hesse C.N."/>
            <person name="Spatafora J.W."/>
            <person name="Henrissat B."/>
            <person name="Hainaut M."/>
            <person name="Grigoriev I.V."/>
            <person name="Hibbett D.S."/>
        </authorList>
    </citation>
    <scope>NUCLEOTIDE SEQUENCE [LARGE SCALE GENOMIC DNA]</scope>
    <source>
        <strain evidence="2 3">TC161</strain>
    </source>
</reference>
<dbReference type="SUPFAM" id="SSF55729">
    <property type="entry name" value="Acyl-CoA N-acyltransferases (Nat)"/>
    <property type="match status" value="1"/>
</dbReference>
<dbReference type="GO" id="GO:0016747">
    <property type="term" value="F:acyltransferase activity, transferring groups other than amino-acyl groups"/>
    <property type="evidence" value="ECO:0007669"/>
    <property type="project" value="InterPro"/>
</dbReference>
<dbReference type="RefSeq" id="XP_018186980.1">
    <property type="nucleotide sequence ID" value="XM_018333053.1"/>
</dbReference>
<dbReference type="AlphaFoldDB" id="A0A165FVC7"/>
<dbReference type="InParanoid" id="A0A165FVC7"/>
<dbReference type="InterPro" id="IPR051531">
    <property type="entry name" value="N-acetyltransferase"/>
</dbReference>
<dbReference type="InterPro" id="IPR016181">
    <property type="entry name" value="Acyl_CoA_acyltransferase"/>
</dbReference>
<name>A0A165FVC7_XYLHT</name>
<keyword evidence="3" id="KW-1185">Reference proteome</keyword>
<proteinExistence type="predicted"/>
<dbReference type="InterPro" id="IPR000182">
    <property type="entry name" value="GNAT_dom"/>
</dbReference>
<sequence>MPNTELRQTQEWVDMILDRVKNGRAFNFTIQLKSTSPSQEEDEVLLQNRTTQNRLAKVIGLVGAPMIPEVGYILHPAHWGQGYATEALQAFLRLYWKVIPPGQQEGGYDYAEAHADPENVSSIKVLRKCGFSFIEKREKDVELPLMGVRDTAVFRVARPKRVTQQSTSED</sequence>
<dbReference type="Pfam" id="PF13302">
    <property type="entry name" value="Acetyltransf_3"/>
    <property type="match status" value="1"/>
</dbReference>
<dbReference type="Gene3D" id="3.40.630.30">
    <property type="match status" value="1"/>
</dbReference>
<dbReference type="PANTHER" id="PTHR43792:SF1">
    <property type="entry name" value="N-ACETYLTRANSFERASE DOMAIN-CONTAINING PROTEIN"/>
    <property type="match status" value="1"/>
</dbReference>
<evidence type="ECO:0000313" key="2">
    <source>
        <dbReference type="EMBL" id="KZF21425.1"/>
    </source>
</evidence>
<dbReference type="EMBL" id="KV407461">
    <property type="protein sequence ID" value="KZF21425.1"/>
    <property type="molecule type" value="Genomic_DNA"/>
</dbReference>
<dbReference type="GeneID" id="28898190"/>
<evidence type="ECO:0000259" key="1">
    <source>
        <dbReference type="PROSITE" id="PS51186"/>
    </source>
</evidence>
<feature type="domain" description="N-acetyltransferase" evidence="1">
    <location>
        <begin position="4"/>
        <end position="151"/>
    </location>
</feature>
<protein>
    <recommendedName>
        <fullName evidence="1">N-acetyltransferase domain-containing protein</fullName>
    </recommendedName>
</protein>
<dbReference type="OMA" id="VEWFWED"/>